<keyword evidence="9" id="KW-1185">Reference proteome</keyword>
<dbReference type="AlphaFoldDB" id="A0A6G1KUF1"/>
<dbReference type="PANTHER" id="PTHR31845:SF10">
    <property type="entry name" value="ZN(II)2CYS6 TRANSCRIPTION FACTOR (EUROFUNG)"/>
    <property type="match status" value="1"/>
</dbReference>
<evidence type="ECO:0000256" key="6">
    <source>
        <dbReference type="SAM" id="MobiDB-lite"/>
    </source>
</evidence>
<evidence type="ECO:0000259" key="7">
    <source>
        <dbReference type="PROSITE" id="PS00463"/>
    </source>
</evidence>
<gene>
    <name evidence="8" type="ORF">EJ03DRAFT_378776</name>
</gene>
<dbReference type="SUPFAM" id="SSF57701">
    <property type="entry name" value="Zn2/Cys6 DNA-binding domain"/>
    <property type="match status" value="1"/>
</dbReference>
<dbReference type="InterPro" id="IPR036864">
    <property type="entry name" value="Zn2-C6_fun-type_DNA-bd_sf"/>
</dbReference>
<dbReference type="OrthoDB" id="5226580at2759"/>
<evidence type="ECO:0000313" key="9">
    <source>
        <dbReference type="Proteomes" id="UP000799436"/>
    </source>
</evidence>
<accession>A0A6G1KUF1</accession>
<evidence type="ECO:0000256" key="3">
    <source>
        <dbReference type="ARBA" id="ARBA00023125"/>
    </source>
</evidence>
<dbReference type="PANTHER" id="PTHR31845">
    <property type="entry name" value="FINGER DOMAIN PROTEIN, PUTATIVE-RELATED"/>
    <property type="match status" value="1"/>
</dbReference>
<evidence type="ECO:0000256" key="5">
    <source>
        <dbReference type="ARBA" id="ARBA00023242"/>
    </source>
</evidence>
<dbReference type="CDD" id="cd00067">
    <property type="entry name" value="GAL4"/>
    <property type="match status" value="1"/>
</dbReference>
<dbReference type="InterPro" id="IPR051089">
    <property type="entry name" value="prtT"/>
</dbReference>
<feature type="region of interest" description="Disordered" evidence="6">
    <location>
        <begin position="99"/>
        <end position="119"/>
    </location>
</feature>
<evidence type="ECO:0000256" key="2">
    <source>
        <dbReference type="ARBA" id="ARBA00023015"/>
    </source>
</evidence>
<dbReference type="GO" id="GO:0000976">
    <property type="term" value="F:transcription cis-regulatory region binding"/>
    <property type="evidence" value="ECO:0007669"/>
    <property type="project" value="TreeGrafter"/>
</dbReference>
<sequence length="671" mass="75205">MDVDAVPGAIASDLSQVSLAQPEGRGSVRSCLTCSKAKAKCVKRPGTTFCERCSRLKKDCTTREPSIRKRKIIKTSRAAQLEQLENKIEHLVNALSASQNLNSQPSPPTSVTDNGASQLSTSHQEVLDSLCGDLPETRDDCSVPSTVRHSVTSASPDTSNSHNSLQVSRSGQPTVTPDDYNQLGVVMHEAELLFARWRRLMAPMFPFVVVPEDVTARQLKSSKPLLLHAIVTVAHFHDLTKQQVMVKQLIRNVSERILINNEKNLGILQSLLVFVSWYHPHIFWGQQVTNLLHLAMSLILDLGFDRAPGSCSDFKGATTKAVHGPSLVQRVPTLEEHRVLLGTYYLASMLGSSFKKMDSPKWTKYMTNCLDNLVQAREYDSDLLLVQLVRLQHLAEDITQVDASTTPVQLYAKAFEAELNHIKQSDPCVNRMPENQQLHMQYLTTEIFVWELSLMAVQENKGERLRDHLDGLYRCVSAIKAYVDEYFALPTDSYLTLPFSTFGQCAHAFITLTRIASLETDGWDFANCNIADFPAMVEQAAVHYEGVARSRPDGLQVHNECFTRWAHRLRWMKGVYEAKFSKPQPDAVVAVADQTNAKMFSNGSNYVQAPGTASSGYQQQPTPPDDVMWSGEMLYNLDGDFWDEDFWNSFGSEYNMSFQADMQMQMGYQAA</sequence>
<protein>
    <recommendedName>
        <fullName evidence="7">Zn(2)-C6 fungal-type domain-containing protein</fullName>
    </recommendedName>
</protein>
<comment type="subcellular location">
    <subcellularLocation>
        <location evidence="1">Nucleus</location>
    </subcellularLocation>
</comment>
<dbReference type="EMBL" id="ML995932">
    <property type="protein sequence ID" value="KAF2764246.1"/>
    <property type="molecule type" value="Genomic_DNA"/>
</dbReference>
<reference evidence="8" key="1">
    <citation type="journal article" date="2020" name="Stud. Mycol.">
        <title>101 Dothideomycetes genomes: a test case for predicting lifestyles and emergence of pathogens.</title>
        <authorList>
            <person name="Haridas S."/>
            <person name="Albert R."/>
            <person name="Binder M."/>
            <person name="Bloem J."/>
            <person name="Labutti K."/>
            <person name="Salamov A."/>
            <person name="Andreopoulos B."/>
            <person name="Baker S."/>
            <person name="Barry K."/>
            <person name="Bills G."/>
            <person name="Bluhm B."/>
            <person name="Cannon C."/>
            <person name="Castanera R."/>
            <person name="Culley D."/>
            <person name="Daum C."/>
            <person name="Ezra D."/>
            <person name="Gonzalez J."/>
            <person name="Henrissat B."/>
            <person name="Kuo A."/>
            <person name="Liang C."/>
            <person name="Lipzen A."/>
            <person name="Lutzoni F."/>
            <person name="Magnuson J."/>
            <person name="Mondo S."/>
            <person name="Nolan M."/>
            <person name="Ohm R."/>
            <person name="Pangilinan J."/>
            <person name="Park H.-J."/>
            <person name="Ramirez L."/>
            <person name="Alfaro M."/>
            <person name="Sun H."/>
            <person name="Tritt A."/>
            <person name="Yoshinaga Y."/>
            <person name="Zwiers L.-H."/>
            <person name="Turgeon B."/>
            <person name="Goodwin S."/>
            <person name="Spatafora J."/>
            <person name="Crous P."/>
            <person name="Grigoriev I."/>
        </authorList>
    </citation>
    <scope>NUCLEOTIDE SEQUENCE</scope>
    <source>
        <strain evidence="8">CBS 116005</strain>
    </source>
</reference>
<organism evidence="8 9">
    <name type="scientific">Teratosphaeria nubilosa</name>
    <dbReference type="NCBI Taxonomy" id="161662"/>
    <lineage>
        <taxon>Eukaryota</taxon>
        <taxon>Fungi</taxon>
        <taxon>Dikarya</taxon>
        <taxon>Ascomycota</taxon>
        <taxon>Pezizomycotina</taxon>
        <taxon>Dothideomycetes</taxon>
        <taxon>Dothideomycetidae</taxon>
        <taxon>Mycosphaerellales</taxon>
        <taxon>Teratosphaeriaceae</taxon>
        <taxon>Teratosphaeria</taxon>
    </lineage>
</organism>
<evidence type="ECO:0000256" key="4">
    <source>
        <dbReference type="ARBA" id="ARBA00023163"/>
    </source>
</evidence>
<keyword evidence="3" id="KW-0238">DNA-binding</keyword>
<evidence type="ECO:0000256" key="1">
    <source>
        <dbReference type="ARBA" id="ARBA00004123"/>
    </source>
</evidence>
<dbReference type="InterPro" id="IPR001138">
    <property type="entry name" value="Zn2Cys6_DnaBD"/>
</dbReference>
<name>A0A6G1KUF1_9PEZI</name>
<feature type="compositionally biased region" description="Polar residues" evidence="6">
    <location>
        <begin position="143"/>
        <end position="175"/>
    </location>
</feature>
<dbReference type="GO" id="GO:0005634">
    <property type="term" value="C:nucleus"/>
    <property type="evidence" value="ECO:0007669"/>
    <property type="project" value="UniProtKB-SubCell"/>
</dbReference>
<dbReference type="Proteomes" id="UP000799436">
    <property type="component" value="Unassembled WGS sequence"/>
</dbReference>
<evidence type="ECO:0000313" key="8">
    <source>
        <dbReference type="EMBL" id="KAF2764246.1"/>
    </source>
</evidence>
<keyword evidence="4" id="KW-0804">Transcription</keyword>
<dbReference type="GO" id="GO:0000981">
    <property type="term" value="F:DNA-binding transcription factor activity, RNA polymerase II-specific"/>
    <property type="evidence" value="ECO:0007669"/>
    <property type="project" value="InterPro"/>
</dbReference>
<keyword evidence="2" id="KW-0805">Transcription regulation</keyword>
<feature type="domain" description="Zn(2)-C6 fungal-type" evidence="7">
    <location>
        <begin position="30"/>
        <end position="60"/>
    </location>
</feature>
<keyword evidence="5" id="KW-0539">Nucleus</keyword>
<dbReference type="PROSITE" id="PS00463">
    <property type="entry name" value="ZN2_CY6_FUNGAL_1"/>
    <property type="match status" value="1"/>
</dbReference>
<dbReference type="GO" id="GO:0008270">
    <property type="term" value="F:zinc ion binding"/>
    <property type="evidence" value="ECO:0007669"/>
    <property type="project" value="InterPro"/>
</dbReference>
<feature type="region of interest" description="Disordered" evidence="6">
    <location>
        <begin position="141"/>
        <end position="176"/>
    </location>
</feature>
<dbReference type="Gene3D" id="4.10.240.10">
    <property type="entry name" value="Zn(2)-C6 fungal-type DNA-binding domain"/>
    <property type="match status" value="1"/>
</dbReference>
<proteinExistence type="predicted"/>